<reference evidence="10 11" key="1">
    <citation type="submission" date="2018-05" db="EMBL/GenBank/DDBJ databases">
        <title>Complete genome sequence of Arcticibacterium luteifluviistationis SM1504T, a cytophagaceae bacterium isolated from Arctic surface seawater.</title>
        <authorList>
            <person name="Li Y."/>
            <person name="Qin Q.-L."/>
        </authorList>
    </citation>
    <scope>NUCLEOTIDE SEQUENCE [LARGE SCALE GENOMIC DNA]</scope>
    <source>
        <strain evidence="10 11">SM1504</strain>
    </source>
</reference>
<feature type="transmembrane region" description="Helical" evidence="7">
    <location>
        <begin position="375"/>
        <end position="394"/>
    </location>
</feature>
<comment type="similarity">
    <text evidence="2">Belongs to the ABC-4 integral membrane protein family. LolC/E subfamily.</text>
</comment>
<dbReference type="Proteomes" id="UP000249873">
    <property type="component" value="Chromosome"/>
</dbReference>
<dbReference type="RefSeq" id="WP_111372324.1">
    <property type="nucleotide sequence ID" value="NZ_CP029480.1"/>
</dbReference>
<feature type="transmembrane region" description="Helical" evidence="7">
    <location>
        <begin position="273"/>
        <end position="299"/>
    </location>
</feature>
<dbReference type="OrthoDB" id="1522724at2"/>
<dbReference type="InterPro" id="IPR051447">
    <property type="entry name" value="Lipoprotein-release_system"/>
</dbReference>
<evidence type="ECO:0000256" key="1">
    <source>
        <dbReference type="ARBA" id="ARBA00004651"/>
    </source>
</evidence>
<dbReference type="KEGG" id="als:DJ013_13525"/>
<dbReference type="InterPro" id="IPR025857">
    <property type="entry name" value="MacB_PCD"/>
</dbReference>
<evidence type="ECO:0008006" key="12">
    <source>
        <dbReference type="Google" id="ProtNLM"/>
    </source>
</evidence>
<evidence type="ECO:0000313" key="10">
    <source>
        <dbReference type="EMBL" id="AWV99131.1"/>
    </source>
</evidence>
<dbReference type="GO" id="GO:0098797">
    <property type="term" value="C:plasma membrane protein complex"/>
    <property type="evidence" value="ECO:0007669"/>
    <property type="project" value="TreeGrafter"/>
</dbReference>
<dbReference type="PANTHER" id="PTHR30489:SF0">
    <property type="entry name" value="LIPOPROTEIN-RELEASING SYSTEM TRANSMEMBRANE PROTEIN LOLE"/>
    <property type="match status" value="1"/>
</dbReference>
<evidence type="ECO:0000259" key="9">
    <source>
        <dbReference type="Pfam" id="PF12704"/>
    </source>
</evidence>
<dbReference type="PANTHER" id="PTHR30489">
    <property type="entry name" value="LIPOPROTEIN-RELEASING SYSTEM TRANSMEMBRANE PROTEIN LOLE"/>
    <property type="match status" value="1"/>
</dbReference>
<dbReference type="EMBL" id="CP029480">
    <property type="protein sequence ID" value="AWV99131.1"/>
    <property type="molecule type" value="Genomic_DNA"/>
</dbReference>
<gene>
    <name evidence="10" type="ORF">DJ013_13525</name>
</gene>
<dbReference type="GO" id="GO:0044874">
    <property type="term" value="P:lipoprotein localization to outer membrane"/>
    <property type="evidence" value="ECO:0007669"/>
    <property type="project" value="TreeGrafter"/>
</dbReference>
<protein>
    <recommendedName>
        <fullName evidence="12">ABC transporter permease</fullName>
    </recommendedName>
</protein>
<name>A0A2Z4GDA9_9BACT</name>
<organism evidence="10 11">
    <name type="scientific">Arcticibacterium luteifluviistationis</name>
    <dbReference type="NCBI Taxonomy" id="1784714"/>
    <lineage>
        <taxon>Bacteria</taxon>
        <taxon>Pseudomonadati</taxon>
        <taxon>Bacteroidota</taxon>
        <taxon>Cytophagia</taxon>
        <taxon>Cytophagales</taxon>
        <taxon>Leadbetterellaceae</taxon>
        <taxon>Arcticibacterium</taxon>
    </lineage>
</organism>
<comment type="subcellular location">
    <subcellularLocation>
        <location evidence="1">Cell membrane</location>
        <topology evidence="1">Multi-pass membrane protein</topology>
    </subcellularLocation>
</comment>
<evidence type="ECO:0000256" key="5">
    <source>
        <dbReference type="ARBA" id="ARBA00022989"/>
    </source>
</evidence>
<evidence type="ECO:0000256" key="6">
    <source>
        <dbReference type="ARBA" id="ARBA00023136"/>
    </source>
</evidence>
<evidence type="ECO:0000313" key="11">
    <source>
        <dbReference type="Proteomes" id="UP000249873"/>
    </source>
</evidence>
<evidence type="ECO:0000256" key="3">
    <source>
        <dbReference type="ARBA" id="ARBA00022475"/>
    </source>
</evidence>
<dbReference type="AlphaFoldDB" id="A0A2Z4GDA9"/>
<feature type="transmembrane region" description="Helical" evidence="7">
    <location>
        <begin position="328"/>
        <end position="349"/>
    </location>
</feature>
<keyword evidence="11" id="KW-1185">Reference proteome</keyword>
<evidence type="ECO:0000256" key="4">
    <source>
        <dbReference type="ARBA" id="ARBA00022692"/>
    </source>
</evidence>
<sequence>MNLSFHIAKKYFFSRKKRSFIHFISLISMLGVCVGTASLIIVLSVFNGLEELNRTIFKSSDPDIKVKSANSKAFDFDSEAYQKIVNLDNVDNVIQVIEDNALAKREEDQIIVQVKGVDSTFETNSPLKESIIDGELLLKYEDENYAFVGGGVYNTLNLQTFNYLRQLELWYPKNQKINVLNPESNISKVTLPISGAFVLEQQFDNLVYIPLELMAQLTEMEGERTSYEIQVTNEKEINQVKKEIKSILGDSFDVKDRDEQNASLYRAIKIEKLFIFIALLFIIGIASFNIFFALTMLVLDKKEDIKTLSALGASKSLVKRIFLSEGGIIALTGGAIGLVIGVGVCWSQMHFGWLKMGMEYAIVDAYPILLKTSDVIISIIGITIIAFLASYFPAKKAVKFMNETITTIS</sequence>
<feature type="transmembrane region" description="Helical" evidence="7">
    <location>
        <begin position="20"/>
        <end position="46"/>
    </location>
</feature>
<dbReference type="Pfam" id="PF02687">
    <property type="entry name" value="FtsX"/>
    <property type="match status" value="1"/>
</dbReference>
<evidence type="ECO:0000259" key="8">
    <source>
        <dbReference type="Pfam" id="PF02687"/>
    </source>
</evidence>
<keyword evidence="4 7" id="KW-0812">Transmembrane</keyword>
<proteinExistence type="inferred from homology"/>
<feature type="domain" description="MacB-like periplasmic core" evidence="9">
    <location>
        <begin position="25"/>
        <end position="246"/>
    </location>
</feature>
<dbReference type="Pfam" id="PF12704">
    <property type="entry name" value="MacB_PCD"/>
    <property type="match status" value="1"/>
</dbReference>
<evidence type="ECO:0000256" key="7">
    <source>
        <dbReference type="SAM" id="Phobius"/>
    </source>
</evidence>
<dbReference type="InterPro" id="IPR003838">
    <property type="entry name" value="ABC3_permease_C"/>
</dbReference>
<accession>A0A2Z4GDA9</accession>
<feature type="domain" description="ABC3 transporter permease C-terminal" evidence="8">
    <location>
        <begin position="277"/>
        <end position="399"/>
    </location>
</feature>
<keyword evidence="3" id="KW-1003">Cell membrane</keyword>
<evidence type="ECO:0000256" key="2">
    <source>
        <dbReference type="ARBA" id="ARBA00005236"/>
    </source>
</evidence>
<keyword evidence="6 7" id="KW-0472">Membrane</keyword>
<keyword evidence="5 7" id="KW-1133">Transmembrane helix</keyword>